<feature type="compositionally biased region" description="Basic and acidic residues" evidence="1">
    <location>
        <begin position="8"/>
        <end position="22"/>
    </location>
</feature>
<proteinExistence type="predicted"/>
<sequence length="92" mass="10446">MSGTPENHWTDQREVRTYGDNHPLHSQEAAWDGHRSVRLAVDDIGLATTAYSYKLSYEELREAAERIALLWNLHRDKTNAELRLAALKGGEA</sequence>
<comment type="caution">
    <text evidence="2">The sequence shown here is derived from an EMBL/GenBank/DDBJ whole genome shotgun (WGS) entry which is preliminary data.</text>
</comment>
<name>A0A7W6J2M8_9HYPH</name>
<dbReference type="RefSeq" id="WP_183364811.1">
    <property type="nucleotide sequence ID" value="NZ_JACIEZ010000001.1"/>
</dbReference>
<accession>A0A7W6J2M8</accession>
<reference evidence="2 3" key="1">
    <citation type="submission" date="2020-08" db="EMBL/GenBank/DDBJ databases">
        <title>Genomic Encyclopedia of Type Strains, Phase IV (KMG-IV): sequencing the most valuable type-strain genomes for metagenomic binning, comparative biology and taxonomic classification.</title>
        <authorList>
            <person name="Goeker M."/>
        </authorList>
    </citation>
    <scope>NUCLEOTIDE SEQUENCE [LARGE SCALE GENOMIC DNA]</scope>
    <source>
        <strain evidence="2 3">DSM 29853</strain>
    </source>
</reference>
<evidence type="ECO:0000313" key="3">
    <source>
        <dbReference type="Proteomes" id="UP000528286"/>
    </source>
</evidence>
<evidence type="ECO:0000256" key="1">
    <source>
        <dbReference type="SAM" id="MobiDB-lite"/>
    </source>
</evidence>
<dbReference type="AlphaFoldDB" id="A0A7W6J2M8"/>
<feature type="region of interest" description="Disordered" evidence="1">
    <location>
        <begin position="1"/>
        <end position="22"/>
    </location>
</feature>
<organism evidence="2 3">
    <name type="scientific">Gellertiella hungarica</name>
    <dbReference type="NCBI Taxonomy" id="1572859"/>
    <lineage>
        <taxon>Bacteria</taxon>
        <taxon>Pseudomonadati</taxon>
        <taxon>Pseudomonadota</taxon>
        <taxon>Alphaproteobacteria</taxon>
        <taxon>Hyphomicrobiales</taxon>
        <taxon>Rhizobiaceae</taxon>
        <taxon>Gellertiella</taxon>
    </lineage>
</organism>
<protein>
    <submittedName>
        <fullName evidence="2">Uncharacterized protein</fullName>
    </submittedName>
</protein>
<keyword evidence="3" id="KW-1185">Reference proteome</keyword>
<evidence type="ECO:0000313" key="2">
    <source>
        <dbReference type="EMBL" id="MBB4063634.1"/>
    </source>
</evidence>
<dbReference type="EMBL" id="JACIEZ010000001">
    <property type="protein sequence ID" value="MBB4063634.1"/>
    <property type="molecule type" value="Genomic_DNA"/>
</dbReference>
<gene>
    <name evidence="2" type="ORF">GGR23_000795</name>
</gene>
<dbReference type="Proteomes" id="UP000528286">
    <property type="component" value="Unassembled WGS sequence"/>
</dbReference>